<protein>
    <submittedName>
        <fullName evidence="3">Heterokaryon incompatibility protein</fullName>
    </submittedName>
</protein>
<dbReference type="AlphaFoldDB" id="A0AAE0JYI8"/>
<name>A0AAE0JYI8_9PEZI</name>
<sequence length="890" mass="98871">MSANNSDGDLDYATLRIADRQIRLLSILPPSPDDPSGPIRCKMSVRIRPLPTIDQSASTTGPLPPNYISFDHCVTSPPAETHVAELRHFLHPVLEKLAEKQSSFKTRVTNKLFKKALGKDREYVITIPTSTIVNMLTGEEKKRAMTSIPDTPRPGGMTRRVPMSGNHFWESSEDAAGQSTFIGKITSGLVDYVGGMQAAQLNPFFRLPGTSQNANEKGTRIKLLIDDNYVAMSYCWGPPEPTAEIIVNGWVVKVRANLEAGLRQFREMEYFRGGGNIWVDSLCINQTDRAEKVAQVQMMASIYQYAGNILVWLGPEGNRSDDAITLLENTGTDFRAEYVEAFDGSDPVIATTWRTMAHLRMETSYDELKKNLELAQHVMGPSTLDDAAVGLYDFFNRPYWRRLWIIQELCMGRGGMPIVCGSRVTQWRYIRDGLLKIMAVLDTLDERTRETLRDRTPWREQSLGHVVQIAQLEIMGHRREIKHVDDSRLPLIAPTWLEYGPLLGGSLRRAVALASQSECSVSHDRIYGMLNIPGLPDLGIKIDYSKHLADVFTEFSTACVKRGSLDFFALLDGGLMSQTDEHGKPQTKTNKHSWVPDYGAKPERRIGILDGEWYAGGYVPVSFSEIIFSPQGYLVCMGKVLDTIDGTGAMSKADTQSGAMHFNPDNDLPPVRQPTTNDAEVENQNEQRRGEAVIYDVLVGGCDKNGKPAPTSFKCLYTAFPVVEPATNSSFHRNWQFLNSSADFMVHGKPLASYFAHMTAPAQGSDEADATSAAAESAHEMSSPTVTAAARQAMESRTKMRRLILTRSGLLGLAPAQTRPDDAVIAIVGHPKPLIARKDGIVDGQDFWYLIGEAYVTGLMGVEKMPLSTKPWHYEETRRAMDEMDIIPIV</sequence>
<evidence type="ECO:0000259" key="2">
    <source>
        <dbReference type="Pfam" id="PF06985"/>
    </source>
</evidence>
<comment type="caution">
    <text evidence="3">The sequence shown here is derived from an EMBL/GenBank/DDBJ whole genome shotgun (WGS) entry which is preliminary data.</text>
</comment>
<dbReference type="InterPro" id="IPR010730">
    <property type="entry name" value="HET"/>
</dbReference>
<dbReference type="PANTHER" id="PTHR24148:SF64">
    <property type="entry name" value="HETEROKARYON INCOMPATIBILITY DOMAIN-CONTAINING PROTEIN"/>
    <property type="match status" value="1"/>
</dbReference>
<feature type="domain" description="Heterokaryon incompatibility" evidence="2">
    <location>
        <begin position="229"/>
        <end position="408"/>
    </location>
</feature>
<gene>
    <name evidence="3" type="ORF">B0T24DRAFT_367375</name>
</gene>
<evidence type="ECO:0000313" key="4">
    <source>
        <dbReference type="Proteomes" id="UP001287356"/>
    </source>
</evidence>
<dbReference type="Pfam" id="PF26639">
    <property type="entry name" value="Het-6_barrel"/>
    <property type="match status" value="1"/>
</dbReference>
<reference evidence="3" key="1">
    <citation type="journal article" date="2023" name="Mol. Phylogenet. Evol.">
        <title>Genome-scale phylogeny and comparative genomics of the fungal order Sordariales.</title>
        <authorList>
            <person name="Hensen N."/>
            <person name="Bonometti L."/>
            <person name="Westerberg I."/>
            <person name="Brannstrom I.O."/>
            <person name="Guillou S."/>
            <person name="Cros-Aarteil S."/>
            <person name="Calhoun S."/>
            <person name="Haridas S."/>
            <person name="Kuo A."/>
            <person name="Mondo S."/>
            <person name="Pangilinan J."/>
            <person name="Riley R."/>
            <person name="LaButti K."/>
            <person name="Andreopoulos B."/>
            <person name="Lipzen A."/>
            <person name="Chen C."/>
            <person name="Yan M."/>
            <person name="Daum C."/>
            <person name="Ng V."/>
            <person name="Clum A."/>
            <person name="Steindorff A."/>
            <person name="Ohm R.A."/>
            <person name="Martin F."/>
            <person name="Silar P."/>
            <person name="Natvig D.O."/>
            <person name="Lalanne C."/>
            <person name="Gautier V."/>
            <person name="Ament-Velasquez S.L."/>
            <person name="Kruys A."/>
            <person name="Hutchinson M.I."/>
            <person name="Powell A.J."/>
            <person name="Barry K."/>
            <person name="Miller A.N."/>
            <person name="Grigoriev I.V."/>
            <person name="Debuchy R."/>
            <person name="Gladieux P."/>
            <person name="Hiltunen Thoren M."/>
            <person name="Johannesson H."/>
        </authorList>
    </citation>
    <scope>NUCLEOTIDE SEQUENCE</scope>
    <source>
        <strain evidence="3">CBS 958.72</strain>
    </source>
</reference>
<dbReference type="PANTHER" id="PTHR24148">
    <property type="entry name" value="ANKYRIN REPEAT DOMAIN-CONTAINING PROTEIN 39 HOMOLOG-RELATED"/>
    <property type="match status" value="1"/>
</dbReference>
<feature type="compositionally biased region" description="Low complexity" evidence="1">
    <location>
        <begin position="770"/>
        <end position="783"/>
    </location>
</feature>
<feature type="region of interest" description="Disordered" evidence="1">
    <location>
        <begin position="766"/>
        <end position="786"/>
    </location>
</feature>
<dbReference type="Pfam" id="PF06985">
    <property type="entry name" value="HET"/>
    <property type="match status" value="1"/>
</dbReference>
<dbReference type="InterPro" id="IPR052895">
    <property type="entry name" value="HetReg/Transcr_Mod"/>
</dbReference>
<dbReference type="EMBL" id="JAULSN010000007">
    <property type="protein sequence ID" value="KAK3366738.1"/>
    <property type="molecule type" value="Genomic_DNA"/>
</dbReference>
<keyword evidence="4" id="KW-1185">Reference proteome</keyword>
<reference evidence="3" key="2">
    <citation type="submission" date="2023-06" db="EMBL/GenBank/DDBJ databases">
        <authorList>
            <consortium name="Lawrence Berkeley National Laboratory"/>
            <person name="Haridas S."/>
            <person name="Hensen N."/>
            <person name="Bonometti L."/>
            <person name="Westerberg I."/>
            <person name="Brannstrom I.O."/>
            <person name="Guillou S."/>
            <person name="Cros-Aarteil S."/>
            <person name="Calhoun S."/>
            <person name="Kuo A."/>
            <person name="Mondo S."/>
            <person name="Pangilinan J."/>
            <person name="Riley R."/>
            <person name="Labutti K."/>
            <person name="Andreopoulos B."/>
            <person name="Lipzen A."/>
            <person name="Chen C."/>
            <person name="Yanf M."/>
            <person name="Daum C."/>
            <person name="Ng V."/>
            <person name="Clum A."/>
            <person name="Steindorff A."/>
            <person name="Ohm R."/>
            <person name="Martin F."/>
            <person name="Silar P."/>
            <person name="Natvig D."/>
            <person name="Lalanne C."/>
            <person name="Gautier V."/>
            <person name="Ament-Velasquez S.L."/>
            <person name="Kruys A."/>
            <person name="Hutchinson M.I."/>
            <person name="Powell A.J."/>
            <person name="Barry K."/>
            <person name="Miller A.N."/>
            <person name="Grigoriev I.V."/>
            <person name="Debuchy R."/>
            <person name="Gladieux P."/>
            <person name="Thoren M.H."/>
            <person name="Johannesson H."/>
        </authorList>
    </citation>
    <scope>NUCLEOTIDE SEQUENCE</scope>
    <source>
        <strain evidence="3">CBS 958.72</strain>
    </source>
</reference>
<accession>A0AAE0JYI8</accession>
<proteinExistence type="predicted"/>
<evidence type="ECO:0000313" key="3">
    <source>
        <dbReference type="EMBL" id="KAK3366738.1"/>
    </source>
</evidence>
<organism evidence="3 4">
    <name type="scientific">Lasiosphaeria ovina</name>
    <dbReference type="NCBI Taxonomy" id="92902"/>
    <lineage>
        <taxon>Eukaryota</taxon>
        <taxon>Fungi</taxon>
        <taxon>Dikarya</taxon>
        <taxon>Ascomycota</taxon>
        <taxon>Pezizomycotina</taxon>
        <taxon>Sordariomycetes</taxon>
        <taxon>Sordariomycetidae</taxon>
        <taxon>Sordariales</taxon>
        <taxon>Lasiosphaeriaceae</taxon>
        <taxon>Lasiosphaeria</taxon>
    </lineage>
</organism>
<evidence type="ECO:0000256" key="1">
    <source>
        <dbReference type="SAM" id="MobiDB-lite"/>
    </source>
</evidence>
<dbReference type="Proteomes" id="UP001287356">
    <property type="component" value="Unassembled WGS sequence"/>
</dbReference>